<dbReference type="SUPFAM" id="SSF46785">
    <property type="entry name" value="Winged helix' DNA-binding domain"/>
    <property type="match status" value="1"/>
</dbReference>
<reference evidence="6 7" key="1">
    <citation type="submission" date="2019-02" db="EMBL/GenBank/DDBJ databases">
        <title>Genomic Encyclopedia of Archaeal and Bacterial Type Strains, Phase II (KMG-II): from individual species to whole genera.</title>
        <authorList>
            <person name="Goeker M."/>
        </authorList>
    </citation>
    <scope>NUCLEOTIDE SEQUENCE [LARGE SCALE GENOMIC DNA]</scope>
    <source>
        <strain evidence="6 7">DSM 18101</strain>
    </source>
</reference>
<sequence length="96" mass="10920">MPHRIEQCARCRTKTRYGRTRAAELEGISQPSLSQQIRKLEQTVGAPLFTRLGRRTKLTAAGETLYEHARKILRHQPRCLPTCATGAGRYTTRVIE</sequence>
<dbReference type="PRINTS" id="PR00039">
    <property type="entry name" value="HTHLYSR"/>
</dbReference>
<organism evidence="6 7">
    <name type="scientific">Edaphobacter modestus</name>
    <dbReference type="NCBI Taxonomy" id="388466"/>
    <lineage>
        <taxon>Bacteria</taxon>
        <taxon>Pseudomonadati</taxon>
        <taxon>Acidobacteriota</taxon>
        <taxon>Terriglobia</taxon>
        <taxon>Terriglobales</taxon>
        <taxon>Acidobacteriaceae</taxon>
        <taxon>Edaphobacter</taxon>
    </lineage>
</organism>
<dbReference type="Pfam" id="PF00126">
    <property type="entry name" value="HTH_1"/>
    <property type="match status" value="1"/>
</dbReference>
<dbReference type="Gene3D" id="1.10.10.10">
    <property type="entry name" value="Winged helix-like DNA-binding domain superfamily/Winged helix DNA-binding domain"/>
    <property type="match status" value="1"/>
</dbReference>
<gene>
    <name evidence="6" type="ORF">BDD14_5275</name>
</gene>
<keyword evidence="7" id="KW-1185">Reference proteome</keyword>
<dbReference type="OrthoDB" id="9785745at2"/>
<evidence type="ECO:0000256" key="1">
    <source>
        <dbReference type="ARBA" id="ARBA00009437"/>
    </source>
</evidence>
<dbReference type="PROSITE" id="PS50931">
    <property type="entry name" value="HTH_LYSR"/>
    <property type="match status" value="1"/>
</dbReference>
<accession>A0A4Q7Z249</accession>
<protein>
    <submittedName>
        <fullName evidence="6">Regulatory helix-turn-helix LysR family protein</fullName>
    </submittedName>
</protein>
<dbReference type="InterPro" id="IPR036388">
    <property type="entry name" value="WH-like_DNA-bd_sf"/>
</dbReference>
<evidence type="ECO:0000256" key="2">
    <source>
        <dbReference type="ARBA" id="ARBA00023015"/>
    </source>
</evidence>
<evidence type="ECO:0000259" key="5">
    <source>
        <dbReference type="PROSITE" id="PS50931"/>
    </source>
</evidence>
<proteinExistence type="inferred from homology"/>
<comment type="similarity">
    <text evidence="1">Belongs to the LysR transcriptional regulatory family.</text>
</comment>
<dbReference type="EMBL" id="SHKW01000001">
    <property type="protein sequence ID" value="RZU43599.1"/>
    <property type="molecule type" value="Genomic_DNA"/>
</dbReference>
<dbReference type="PANTHER" id="PTHR30346">
    <property type="entry name" value="TRANSCRIPTIONAL DUAL REGULATOR HCAR-RELATED"/>
    <property type="match status" value="1"/>
</dbReference>
<name>A0A4Q7Z249_9BACT</name>
<feature type="domain" description="HTH lysR-type" evidence="5">
    <location>
        <begin position="20"/>
        <end position="59"/>
    </location>
</feature>
<comment type="caution">
    <text evidence="6">The sequence shown here is derived from an EMBL/GenBank/DDBJ whole genome shotgun (WGS) entry which is preliminary data.</text>
</comment>
<keyword evidence="4" id="KW-0804">Transcription</keyword>
<dbReference type="PANTHER" id="PTHR30346:SF28">
    <property type="entry name" value="HTH-TYPE TRANSCRIPTIONAL REGULATOR CYNR"/>
    <property type="match status" value="1"/>
</dbReference>
<evidence type="ECO:0000313" key="7">
    <source>
        <dbReference type="Proteomes" id="UP000292958"/>
    </source>
</evidence>
<evidence type="ECO:0000256" key="4">
    <source>
        <dbReference type="ARBA" id="ARBA00023163"/>
    </source>
</evidence>
<dbReference type="AlphaFoldDB" id="A0A4Q7Z249"/>
<dbReference type="Proteomes" id="UP000292958">
    <property type="component" value="Unassembled WGS sequence"/>
</dbReference>
<evidence type="ECO:0000256" key="3">
    <source>
        <dbReference type="ARBA" id="ARBA00023125"/>
    </source>
</evidence>
<dbReference type="GO" id="GO:0003700">
    <property type="term" value="F:DNA-binding transcription factor activity"/>
    <property type="evidence" value="ECO:0007669"/>
    <property type="project" value="InterPro"/>
</dbReference>
<dbReference type="GO" id="GO:0003677">
    <property type="term" value="F:DNA binding"/>
    <property type="evidence" value="ECO:0007669"/>
    <property type="project" value="UniProtKB-KW"/>
</dbReference>
<dbReference type="GO" id="GO:0032993">
    <property type="term" value="C:protein-DNA complex"/>
    <property type="evidence" value="ECO:0007669"/>
    <property type="project" value="TreeGrafter"/>
</dbReference>
<keyword evidence="3" id="KW-0238">DNA-binding</keyword>
<dbReference type="InterPro" id="IPR000847">
    <property type="entry name" value="LysR_HTH_N"/>
</dbReference>
<evidence type="ECO:0000313" key="6">
    <source>
        <dbReference type="EMBL" id="RZU43599.1"/>
    </source>
</evidence>
<keyword evidence="2" id="KW-0805">Transcription regulation</keyword>
<dbReference type="InterPro" id="IPR036390">
    <property type="entry name" value="WH_DNA-bd_sf"/>
</dbReference>